<dbReference type="Pfam" id="PF00753">
    <property type="entry name" value="Lactamase_B"/>
    <property type="match status" value="1"/>
</dbReference>
<keyword evidence="8" id="KW-1185">Reference proteome</keyword>
<keyword evidence="2" id="KW-0479">Metal-binding</keyword>
<evidence type="ECO:0000259" key="6">
    <source>
        <dbReference type="SMART" id="SM00849"/>
    </source>
</evidence>
<gene>
    <name evidence="7" type="ORF">EV653_3033</name>
</gene>
<dbReference type="InterPro" id="IPR001279">
    <property type="entry name" value="Metallo-B-lactamas"/>
</dbReference>
<comment type="similarity">
    <text evidence="1">Belongs to the metallo-beta-lactamase superfamily.</text>
</comment>
<dbReference type="PANTHER" id="PTHR42978">
    <property type="entry name" value="QUORUM-QUENCHING LACTONASE YTNP-RELATED-RELATED"/>
    <property type="match status" value="1"/>
</dbReference>
<evidence type="ECO:0000256" key="5">
    <source>
        <dbReference type="SAM" id="MobiDB-lite"/>
    </source>
</evidence>
<dbReference type="EMBL" id="SODP01000001">
    <property type="protein sequence ID" value="TDW77857.1"/>
    <property type="molecule type" value="Genomic_DNA"/>
</dbReference>
<proteinExistence type="inferred from homology"/>
<dbReference type="GO" id="GO:0046872">
    <property type="term" value="F:metal ion binding"/>
    <property type="evidence" value="ECO:0007669"/>
    <property type="project" value="UniProtKB-KW"/>
</dbReference>
<dbReference type="SMART" id="SM00849">
    <property type="entry name" value="Lactamase_B"/>
    <property type="match status" value="1"/>
</dbReference>
<sequence>MKVHHLNCGSMREVNPPESAGLAPARVVNHCLLIETDTAGLVLVDAGFGTADIARSEETLGQTFLQRAEPVLDPSEIAVRQVERLGYRADDVRHIVLTHLDLDHTGGLVDFPEAKVHLHDVEFRVGMAATNLHPEHTVRRRPAHWAHRPHWVTYNDQKGDSWFGFDALELDGLPEEIKLIPLAGHTEGHCAVAVRDTGRWLLHAGDAFYHHGEIDPENRWNLPGWEALEELTETDRPLRLANHARLRELIRDHRDEVDVFSAHDPWPFDRYARQA</sequence>
<dbReference type="InterPro" id="IPR051013">
    <property type="entry name" value="MBL_superfamily_lactonases"/>
</dbReference>
<comment type="caution">
    <text evidence="7">The sequence shown here is derived from an EMBL/GenBank/DDBJ whole genome shotgun (WGS) entry which is preliminary data.</text>
</comment>
<dbReference type="CDD" id="cd07742">
    <property type="entry name" value="metallo-hydrolase-like_MBL-fold"/>
    <property type="match status" value="1"/>
</dbReference>
<evidence type="ECO:0000313" key="7">
    <source>
        <dbReference type="EMBL" id="TDW77857.1"/>
    </source>
</evidence>
<dbReference type="GO" id="GO:0016787">
    <property type="term" value="F:hydrolase activity"/>
    <property type="evidence" value="ECO:0007669"/>
    <property type="project" value="UniProtKB-KW"/>
</dbReference>
<dbReference type="InterPro" id="IPR036866">
    <property type="entry name" value="RibonucZ/Hydroxyglut_hydro"/>
</dbReference>
<dbReference type="OrthoDB" id="3196337at2"/>
<evidence type="ECO:0000256" key="2">
    <source>
        <dbReference type="ARBA" id="ARBA00022723"/>
    </source>
</evidence>
<evidence type="ECO:0000256" key="1">
    <source>
        <dbReference type="ARBA" id="ARBA00007749"/>
    </source>
</evidence>
<reference evidence="7 8" key="1">
    <citation type="submission" date="2019-03" db="EMBL/GenBank/DDBJ databases">
        <title>Genomic Encyclopedia of Type Strains, Phase III (KMG-III): the genomes of soil and plant-associated and newly described type strains.</title>
        <authorList>
            <person name="Whitman W."/>
        </authorList>
    </citation>
    <scope>NUCLEOTIDE SEQUENCE [LARGE SCALE GENOMIC DNA]</scope>
    <source>
        <strain evidence="7 8">VKM Ac-2573</strain>
    </source>
</reference>
<dbReference type="AlphaFoldDB" id="A0A4V3GHY0"/>
<feature type="region of interest" description="Disordered" evidence="5">
    <location>
        <begin position="1"/>
        <end position="20"/>
    </location>
</feature>
<accession>A0A4V3GHY0</accession>
<dbReference type="Gene3D" id="3.60.15.10">
    <property type="entry name" value="Ribonuclease Z/Hydroxyacylglutathione hydrolase-like"/>
    <property type="match status" value="1"/>
</dbReference>
<dbReference type="Proteomes" id="UP000295146">
    <property type="component" value="Unassembled WGS sequence"/>
</dbReference>
<dbReference type="PANTHER" id="PTHR42978:SF3">
    <property type="entry name" value="BLR3078 PROTEIN"/>
    <property type="match status" value="1"/>
</dbReference>
<dbReference type="RefSeq" id="WP_134103132.1">
    <property type="nucleotide sequence ID" value="NZ_SODP01000001.1"/>
</dbReference>
<organism evidence="7 8">
    <name type="scientific">Kribbella pratensis</name>
    <dbReference type="NCBI Taxonomy" id="2512112"/>
    <lineage>
        <taxon>Bacteria</taxon>
        <taxon>Bacillati</taxon>
        <taxon>Actinomycetota</taxon>
        <taxon>Actinomycetes</taxon>
        <taxon>Propionibacteriales</taxon>
        <taxon>Kribbellaceae</taxon>
        <taxon>Kribbella</taxon>
    </lineage>
</organism>
<evidence type="ECO:0000313" key="8">
    <source>
        <dbReference type="Proteomes" id="UP000295146"/>
    </source>
</evidence>
<keyword evidence="3 7" id="KW-0378">Hydrolase</keyword>
<dbReference type="SUPFAM" id="SSF56281">
    <property type="entry name" value="Metallo-hydrolase/oxidoreductase"/>
    <property type="match status" value="1"/>
</dbReference>
<feature type="domain" description="Metallo-beta-lactamase" evidence="6">
    <location>
        <begin position="28"/>
        <end position="263"/>
    </location>
</feature>
<name>A0A4V3GHY0_9ACTN</name>
<keyword evidence="4" id="KW-0862">Zinc</keyword>
<protein>
    <submittedName>
        <fullName evidence="7">Glyoxylase-like metal-dependent hydrolase (Beta-lactamase superfamily II)</fullName>
    </submittedName>
</protein>
<evidence type="ECO:0000256" key="4">
    <source>
        <dbReference type="ARBA" id="ARBA00022833"/>
    </source>
</evidence>
<evidence type="ECO:0000256" key="3">
    <source>
        <dbReference type="ARBA" id="ARBA00022801"/>
    </source>
</evidence>